<proteinExistence type="predicted"/>
<evidence type="ECO:0000313" key="3">
    <source>
        <dbReference type="Proteomes" id="UP000516957"/>
    </source>
</evidence>
<name>A0A7Y9EXX8_9ACTN</name>
<evidence type="ECO:0008006" key="4">
    <source>
        <dbReference type="Google" id="ProtNLM"/>
    </source>
</evidence>
<gene>
    <name evidence="2" type="ORF">BKA08_000205</name>
</gene>
<dbReference type="EMBL" id="JACCBE010000001">
    <property type="protein sequence ID" value="NYD55967.1"/>
    <property type="molecule type" value="Genomic_DNA"/>
</dbReference>
<dbReference type="RefSeq" id="WP_179613921.1">
    <property type="nucleotide sequence ID" value="NZ_CP059163.1"/>
</dbReference>
<protein>
    <recommendedName>
        <fullName evidence="4">Sulfotransferase family protein</fullName>
    </recommendedName>
</protein>
<organism evidence="2 3">
    <name type="scientific">Nocardioides marinisabuli</name>
    <dbReference type="NCBI Taxonomy" id="419476"/>
    <lineage>
        <taxon>Bacteria</taxon>
        <taxon>Bacillati</taxon>
        <taxon>Actinomycetota</taxon>
        <taxon>Actinomycetes</taxon>
        <taxon>Propionibacteriales</taxon>
        <taxon>Nocardioidaceae</taxon>
        <taxon>Nocardioides</taxon>
    </lineage>
</organism>
<dbReference type="SUPFAM" id="SSF52540">
    <property type="entry name" value="P-loop containing nucleoside triphosphate hydrolases"/>
    <property type="match status" value="1"/>
</dbReference>
<sequence>MGRRVVLHIGAMKTGTSYVQSVLGGNKDEIAGTGVEFLGGFARQTKAVRDVLRLPKDDRRNRRRWERIARAAHEMDGHTGIVSMEFLSFAAPRHVEAFLAPLEGLDVRVLLTVRDQFRVVPAQWQTYTRNLGTDDWSTYLRAIEKAPGRRGPSRAHRTFHRAQDVATIVERWSVPAVQGIDVVTVPPSSAPRDELWRRFARAAGVRPDVADLGEVKDNESLGYASCDWLRRANPHLDDLAPRSYRRLVRPLARGVLAPLRDEQDRPRLDARAAAWARSRNEELRALATSGRVSLVGDLDDLPVPDDLSAYPEQAPPPPADQVLRCARVVHEHAVGLGGGASGARTDPGDPGDPEDIDELVRDAVAHLRRASEEGR</sequence>
<dbReference type="InterPro" id="IPR027417">
    <property type="entry name" value="P-loop_NTPase"/>
</dbReference>
<dbReference type="Proteomes" id="UP000516957">
    <property type="component" value="Unassembled WGS sequence"/>
</dbReference>
<keyword evidence="3" id="KW-1185">Reference proteome</keyword>
<evidence type="ECO:0000256" key="1">
    <source>
        <dbReference type="SAM" id="MobiDB-lite"/>
    </source>
</evidence>
<dbReference type="AlphaFoldDB" id="A0A7Y9EXX8"/>
<evidence type="ECO:0000313" key="2">
    <source>
        <dbReference type="EMBL" id="NYD55967.1"/>
    </source>
</evidence>
<comment type="caution">
    <text evidence="2">The sequence shown here is derived from an EMBL/GenBank/DDBJ whole genome shotgun (WGS) entry which is preliminary data.</text>
</comment>
<reference evidence="2 3" key="1">
    <citation type="submission" date="2020-07" db="EMBL/GenBank/DDBJ databases">
        <title>Sequencing the genomes of 1000 actinobacteria strains.</title>
        <authorList>
            <person name="Klenk H.-P."/>
        </authorList>
    </citation>
    <scope>NUCLEOTIDE SEQUENCE [LARGE SCALE GENOMIC DNA]</scope>
    <source>
        <strain evidence="2 3">DSM 18965</strain>
    </source>
</reference>
<accession>A0A7Y9EXX8</accession>
<feature type="region of interest" description="Disordered" evidence="1">
    <location>
        <begin position="334"/>
        <end position="356"/>
    </location>
</feature>